<evidence type="ECO:0000313" key="2">
    <source>
        <dbReference type="EMBL" id="PKU52989.1"/>
    </source>
</evidence>
<feature type="domain" description="Phage tail collar" evidence="1">
    <location>
        <begin position="7"/>
        <end position="62"/>
    </location>
</feature>
<dbReference type="EMBL" id="PDFK01000001">
    <property type="protein sequence ID" value="PKU52989.1"/>
    <property type="molecule type" value="Genomic_DNA"/>
</dbReference>
<dbReference type="AlphaFoldDB" id="A0A2I0V3V6"/>
<proteinExistence type="predicted"/>
<dbReference type="SUPFAM" id="SSF88874">
    <property type="entry name" value="Receptor-binding domain of short tail fibre protein gp12"/>
    <property type="match status" value="1"/>
</dbReference>
<reference evidence="2 3" key="1">
    <citation type="submission" date="2017-10" db="EMBL/GenBank/DDBJ databases">
        <title>Draft genome of Lysinibacillus fusiformis strain Juneja, a laboratory-derived pathogen of Drosophila melanogaster.</title>
        <authorList>
            <person name="Smith B.R."/>
            <person name="Unckless R.L."/>
        </authorList>
    </citation>
    <scope>NUCLEOTIDE SEQUENCE [LARGE SCALE GENOMIC DNA]</scope>
    <source>
        <strain evidence="2 3">Juneja</strain>
    </source>
</reference>
<accession>A0A2I0V3V6</accession>
<comment type="caution">
    <text evidence="2">The sequence shown here is derived from an EMBL/GenBank/DDBJ whole genome shotgun (WGS) entry which is preliminary data.</text>
</comment>
<dbReference type="Pfam" id="PF07484">
    <property type="entry name" value="Collar"/>
    <property type="match status" value="1"/>
</dbReference>
<protein>
    <submittedName>
        <fullName evidence="2">Phage tail protein</fullName>
    </submittedName>
</protein>
<evidence type="ECO:0000259" key="1">
    <source>
        <dbReference type="Pfam" id="PF07484"/>
    </source>
</evidence>
<dbReference type="InterPro" id="IPR037053">
    <property type="entry name" value="Phage_tail_collar_dom_sf"/>
</dbReference>
<sequence>MSEAYIGEIRIFGGNFAPKDWALCNGQLLSITSNTALFAILGANYGGDGRTTFALPNLNGRAALHQGTGAGLTPRSVGASGGEATVTLLTTQMPSHHHIAACNNVQTSNNDPTGAIWTEQQGRGSVPVYATQVNTQMSLLAIDVVGGNQPHNNMQPYLGLNFIICLAGEWPPRS</sequence>
<evidence type="ECO:0000313" key="3">
    <source>
        <dbReference type="Proteomes" id="UP000234956"/>
    </source>
</evidence>
<organism evidence="2 3">
    <name type="scientific">Lysinibacillus fusiformis</name>
    <dbReference type="NCBI Taxonomy" id="28031"/>
    <lineage>
        <taxon>Bacteria</taxon>
        <taxon>Bacillati</taxon>
        <taxon>Bacillota</taxon>
        <taxon>Bacilli</taxon>
        <taxon>Bacillales</taxon>
        <taxon>Bacillaceae</taxon>
        <taxon>Lysinibacillus</taxon>
    </lineage>
</organism>
<dbReference type="Gene3D" id="3.90.1340.10">
    <property type="entry name" value="Phage tail collar domain"/>
    <property type="match status" value="1"/>
</dbReference>
<name>A0A2I0V3V6_9BACI</name>
<dbReference type="Proteomes" id="UP000234956">
    <property type="component" value="Unassembled WGS sequence"/>
</dbReference>
<gene>
    <name evidence="2" type="ORF">CRI88_01275</name>
</gene>
<dbReference type="InterPro" id="IPR011083">
    <property type="entry name" value="Phage_tail_collar_dom"/>
</dbReference>
<dbReference type="RefSeq" id="WP_036127114.1">
    <property type="nucleotide sequence ID" value="NZ_PDFK01000001.1"/>
</dbReference>